<gene>
    <name evidence="2" type="ORF">CUN59_00740</name>
</gene>
<organism evidence="2 3">
    <name type="scientific">Cuspidothrix issatschenkoi CHARLIE-1</name>
    <dbReference type="NCBI Taxonomy" id="2052836"/>
    <lineage>
        <taxon>Bacteria</taxon>
        <taxon>Bacillati</taxon>
        <taxon>Cyanobacteriota</taxon>
        <taxon>Cyanophyceae</taxon>
        <taxon>Nostocales</taxon>
        <taxon>Aphanizomenonaceae</taxon>
        <taxon>Cuspidothrix</taxon>
    </lineage>
</organism>
<evidence type="ECO:0000259" key="1">
    <source>
        <dbReference type="PROSITE" id="PS50801"/>
    </source>
</evidence>
<dbReference type="PROSITE" id="PS50801">
    <property type="entry name" value="STAS"/>
    <property type="match status" value="1"/>
</dbReference>
<evidence type="ECO:0000313" key="3">
    <source>
        <dbReference type="Proteomes" id="UP000239589"/>
    </source>
</evidence>
<dbReference type="EMBL" id="PGEM01000004">
    <property type="protein sequence ID" value="PPJ65207.1"/>
    <property type="molecule type" value="Genomic_DNA"/>
</dbReference>
<reference evidence="2 3" key="1">
    <citation type="submission" date="2018-02" db="EMBL/GenBank/DDBJ databases">
        <title>Discovery of a pederin family compound in a non-symbiotic bloom-forming cyanobacterium.</title>
        <authorList>
            <person name="Kust A."/>
            <person name="Mares J."/>
            <person name="Jokela J."/>
            <person name="Urajova P."/>
            <person name="Hajek J."/>
            <person name="Saurav K."/>
            <person name="Voracova K."/>
            <person name="Fewer D.P."/>
            <person name="Haapaniemi E."/>
            <person name="Permi P."/>
            <person name="Rehakova K."/>
            <person name="Sivonen K."/>
            <person name="Hrouzek P."/>
        </authorList>
    </citation>
    <scope>NUCLEOTIDE SEQUENCE [LARGE SCALE GENOMIC DNA]</scope>
    <source>
        <strain evidence="2 3">CHARLIE-1</strain>
    </source>
</reference>
<dbReference type="Gene3D" id="3.30.750.24">
    <property type="entry name" value="STAS domain"/>
    <property type="match status" value="1"/>
</dbReference>
<dbReference type="OrthoDB" id="9805711at2"/>
<accession>A0A2S6CZS3</accession>
<protein>
    <recommendedName>
        <fullName evidence="1">STAS domain-containing protein</fullName>
    </recommendedName>
</protein>
<name>A0A2S6CZS3_9CYAN</name>
<dbReference type="InterPro" id="IPR036513">
    <property type="entry name" value="STAS_dom_sf"/>
</dbReference>
<proteinExistence type="predicted"/>
<dbReference type="SUPFAM" id="SSF52091">
    <property type="entry name" value="SpoIIaa-like"/>
    <property type="match status" value="1"/>
</dbReference>
<dbReference type="NCBIfam" id="NF047705">
    <property type="entry name" value="slr1659_superfam"/>
    <property type="match status" value="1"/>
</dbReference>
<feature type="domain" description="STAS" evidence="1">
    <location>
        <begin position="28"/>
        <end position="117"/>
    </location>
</feature>
<dbReference type="AlphaFoldDB" id="A0A2S6CZS3"/>
<keyword evidence="3" id="KW-1185">Reference proteome</keyword>
<comment type="caution">
    <text evidence="2">The sequence shown here is derived from an EMBL/GenBank/DDBJ whole genome shotgun (WGS) entry which is preliminary data.</text>
</comment>
<sequence>MAMQEVTGNDYNVKYDAPSTTVFFTGEIALGGPKDYVPIVNLLNQVADFDAETITLNLKELKFLNSSGISMLSKFVLGMRKKKGIQLIVLGSKKVPWQGKSLKNLERLLPGLKLIVE</sequence>
<dbReference type="InterPro" id="IPR002645">
    <property type="entry name" value="STAS_dom"/>
</dbReference>
<evidence type="ECO:0000313" key="2">
    <source>
        <dbReference type="EMBL" id="PPJ65207.1"/>
    </source>
</evidence>
<dbReference type="Proteomes" id="UP000239589">
    <property type="component" value="Unassembled WGS sequence"/>
</dbReference>
<dbReference type="RefSeq" id="WP_104386037.1">
    <property type="nucleotide sequence ID" value="NZ_PGEM01000004.1"/>
</dbReference>